<feature type="transmembrane region" description="Helical" evidence="1">
    <location>
        <begin position="6"/>
        <end position="29"/>
    </location>
</feature>
<keyword evidence="1" id="KW-1133">Transmembrane helix</keyword>
<accession>X0RWI4</accession>
<feature type="transmembrane region" description="Helical" evidence="1">
    <location>
        <begin position="41"/>
        <end position="64"/>
    </location>
</feature>
<feature type="transmembrane region" description="Helical" evidence="1">
    <location>
        <begin position="107"/>
        <end position="128"/>
    </location>
</feature>
<gene>
    <name evidence="2" type="ORF">S01H1_00498</name>
</gene>
<name>X0RWI4_9ZZZZ</name>
<evidence type="ECO:0000313" key="2">
    <source>
        <dbReference type="EMBL" id="GAF73153.1"/>
    </source>
</evidence>
<protein>
    <recommendedName>
        <fullName evidence="3">Histidine kinase N-terminal 7TM region domain-containing protein</fullName>
    </recommendedName>
</protein>
<feature type="transmembrane region" description="Helical" evidence="1">
    <location>
        <begin position="76"/>
        <end position="95"/>
    </location>
</feature>
<keyword evidence="1" id="KW-0812">Transmembrane</keyword>
<evidence type="ECO:0008006" key="3">
    <source>
        <dbReference type="Google" id="ProtNLM"/>
    </source>
</evidence>
<organism evidence="2">
    <name type="scientific">marine sediment metagenome</name>
    <dbReference type="NCBI Taxonomy" id="412755"/>
    <lineage>
        <taxon>unclassified sequences</taxon>
        <taxon>metagenomes</taxon>
        <taxon>ecological metagenomes</taxon>
    </lineage>
</organism>
<comment type="caution">
    <text evidence="2">The sequence shown here is derived from an EMBL/GenBank/DDBJ whole genome shotgun (WGS) entry which is preliminary data.</text>
</comment>
<evidence type="ECO:0000256" key="1">
    <source>
        <dbReference type="SAM" id="Phobius"/>
    </source>
</evidence>
<dbReference type="AlphaFoldDB" id="X0RWI4"/>
<sequence length="236" mass="26062">MLTVFGWIDGITASGVVIFGFIFGFFFLYKASKSGAKILKILGFVNILAGLMYLGVFTDFLVVLATETNLDNSNGLVGILSYIWFAPVMILALYIGAELLFPKRKWYLMAIIIIICIVFVILFFMAPMDTFNFVPPLVPGESLIDYNVILIAPAGIIMAILLLAVLIVLGFGFLIKSIQSSGVLRKKFLFLSLGAICFCIFGLLEGLTAPGDILMVIIVRIGYLISFWLMYYGLKD</sequence>
<feature type="transmembrane region" description="Helical" evidence="1">
    <location>
        <begin position="187"/>
        <end position="207"/>
    </location>
</feature>
<feature type="transmembrane region" description="Helical" evidence="1">
    <location>
        <begin position="148"/>
        <end position="175"/>
    </location>
</feature>
<reference evidence="2" key="1">
    <citation type="journal article" date="2014" name="Front. Microbiol.">
        <title>High frequency of phylogenetically diverse reductive dehalogenase-homologous genes in deep subseafloor sedimentary metagenomes.</title>
        <authorList>
            <person name="Kawai M."/>
            <person name="Futagami T."/>
            <person name="Toyoda A."/>
            <person name="Takaki Y."/>
            <person name="Nishi S."/>
            <person name="Hori S."/>
            <person name="Arai W."/>
            <person name="Tsubouchi T."/>
            <person name="Morono Y."/>
            <person name="Uchiyama I."/>
            <person name="Ito T."/>
            <person name="Fujiyama A."/>
            <person name="Inagaki F."/>
            <person name="Takami H."/>
        </authorList>
    </citation>
    <scope>NUCLEOTIDE SEQUENCE</scope>
    <source>
        <strain evidence="2">Expedition CK06-06</strain>
    </source>
</reference>
<feature type="transmembrane region" description="Helical" evidence="1">
    <location>
        <begin position="213"/>
        <end position="234"/>
    </location>
</feature>
<proteinExistence type="predicted"/>
<dbReference type="EMBL" id="BARS01000176">
    <property type="protein sequence ID" value="GAF73153.1"/>
    <property type="molecule type" value="Genomic_DNA"/>
</dbReference>
<keyword evidence="1" id="KW-0472">Membrane</keyword>